<proteinExistence type="predicted"/>
<keyword evidence="3" id="KW-1185">Reference proteome</keyword>
<dbReference type="InterPro" id="IPR011333">
    <property type="entry name" value="SKP1/BTB/POZ_sf"/>
</dbReference>
<dbReference type="AlphaFoldDB" id="A0A165QFA6"/>
<dbReference type="Proteomes" id="UP000077266">
    <property type="component" value="Unassembled WGS sequence"/>
</dbReference>
<dbReference type="PROSITE" id="PS50097">
    <property type="entry name" value="BTB"/>
    <property type="match status" value="1"/>
</dbReference>
<dbReference type="SMART" id="SM00225">
    <property type="entry name" value="BTB"/>
    <property type="match status" value="1"/>
</dbReference>
<dbReference type="InterPro" id="IPR000210">
    <property type="entry name" value="BTB/POZ_dom"/>
</dbReference>
<dbReference type="InParanoid" id="A0A165QFA6"/>
<name>A0A165QFA6_EXIGL</name>
<organism evidence="2 3">
    <name type="scientific">Exidia glandulosa HHB12029</name>
    <dbReference type="NCBI Taxonomy" id="1314781"/>
    <lineage>
        <taxon>Eukaryota</taxon>
        <taxon>Fungi</taxon>
        <taxon>Dikarya</taxon>
        <taxon>Basidiomycota</taxon>
        <taxon>Agaricomycotina</taxon>
        <taxon>Agaricomycetes</taxon>
        <taxon>Auriculariales</taxon>
        <taxon>Exidiaceae</taxon>
        <taxon>Exidia</taxon>
    </lineage>
</organism>
<evidence type="ECO:0000313" key="2">
    <source>
        <dbReference type="EMBL" id="KZW03528.1"/>
    </source>
</evidence>
<evidence type="ECO:0000259" key="1">
    <source>
        <dbReference type="PROSITE" id="PS50097"/>
    </source>
</evidence>
<gene>
    <name evidence="2" type="ORF">EXIGLDRAFT_721745</name>
</gene>
<dbReference type="EMBL" id="KV425883">
    <property type="protein sequence ID" value="KZW03528.1"/>
    <property type="molecule type" value="Genomic_DNA"/>
</dbReference>
<sequence>MDDAQLLPHTSFNFADSDVTLRSSDNVLFRVHRANLMACSVTFRDMFHVGKETDEAVQLSETSSTLAHLLAMCYPAEDPPVDFSLLASGDILACYEAAVKYQMWVAGLALRSFVEPVVHIDPFRVVRSAHTLSDSVLMQKAVKATLELDILGNTAEYRVKAGITWTSLLEYHFRYKREVTEELLTMQKIVFEARLAGKCYHCARDISLANGAKVEPWQELVTRMIGMRPAAWPRQQLVEYFSICIGAGSVGHSIATHCQHCSRDNALKSGSLRVYVDTWISLKSRAETFAPTCVFNV</sequence>
<dbReference type="OrthoDB" id="3184970at2759"/>
<reference evidence="2 3" key="1">
    <citation type="journal article" date="2016" name="Mol. Biol. Evol.">
        <title>Comparative Genomics of Early-Diverging Mushroom-Forming Fungi Provides Insights into the Origins of Lignocellulose Decay Capabilities.</title>
        <authorList>
            <person name="Nagy L.G."/>
            <person name="Riley R."/>
            <person name="Tritt A."/>
            <person name="Adam C."/>
            <person name="Daum C."/>
            <person name="Floudas D."/>
            <person name="Sun H."/>
            <person name="Yadav J.S."/>
            <person name="Pangilinan J."/>
            <person name="Larsson K.H."/>
            <person name="Matsuura K."/>
            <person name="Barry K."/>
            <person name="Labutti K."/>
            <person name="Kuo R."/>
            <person name="Ohm R.A."/>
            <person name="Bhattacharya S.S."/>
            <person name="Shirouzu T."/>
            <person name="Yoshinaga Y."/>
            <person name="Martin F.M."/>
            <person name="Grigoriev I.V."/>
            <person name="Hibbett D.S."/>
        </authorList>
    </citation>
    <scope>NUCLEOTIDE SEQUENCE [LARGE SCALE GENOMIC DNA]</scope>
    <source>
        <strain evidence="2 3">HHB12029</strain>
    </source>
</reference>
<feature type="domain" description="BTB" evidence="1">
    <location>
        <begin position="17"/>
        <end position="47"/>
    </location>
</feature>
<dbReference type="SUPFAM" id="SSF54695">
    <property type="entry name" value="POZ domain"/>
    <property type="match status" value="1"/>
</dbReference>
<protein>
    <recommendedName>
        <fullName evidence="1">BTB domain-containing protein</fullName>
    </recommendedName>
</protein>
<accession>A0A165QFA6</accession>
<evidence type="ECO:0000313" key="3">
    <source>
        <dbReference type="Proteomes" id="UP000077266"/>
    </source>
</evidence>
<dbReference type="STRING" id="1314781.A0A165QFA6"/>
<dbReference type="Pfam" id="PF00651">
    <property type="entry name" value="BTB"/>
    <property type="match status" value="1"/>
</dbReference>
<dbReference type="Gene3D" id="3.30.710.10">
    <property type="entry name" value="Potassium Channel Kv1.1, Chain A"/>
    <property type="match status" value="1"/>
</dbReference>